<dbReference type="SUPFAM" id="SSF56784">
    <property type="entry name" value="HAD-like"/>
    <property type="match status" value="1"/>
</dbReference>
<dbReference type="Proteomes" id="UP000745577">
    <property type="component" value="Unassembled WGS sequence"/>
</dbReference>
<dbReference type="GO" id="GO:0016787">
    <property type="term" value="F:hydrolase activity"/>
    <property type="evidence" value="ECO:0007669"/>
    <property type="project" value="UniProtKB-KW"/>
</dbReference>
<comment type="caution">
    <text evidence="1">The sequence shown here is derived from an EMBL/GenBank/DDBJ whole genome shotgun (WGS) entry which is preliminary data.</text>
</comment>
<accession>A0A955L0N2</accession>
<name>A0A955L0N2_9BACT</name>
<dbReference type="InterPro" id="IPR023214">
    <property type="entry name" value="HAD_sf"/>
</dbReference>
<dbReference type="AlphaFoldDB" id="A0A955L0N2"/>
<dbReference type="PANTHER" id="PTHR43611">
    <property type="entry name" value="ALPHA-D-GLUCOSE 1-PHOSPHATE PHOSPHATASE"/>
    <property type="match status" value="1"/>
</dbReference>
<dbReference type="SFLD" id="SFLDS00003">
    <property type="entry name" value="Haloacid_Dehalogenase"/>
    <property type="match status" value="1"/>
</dbReference>
<dbReference type="InterPro" id="IPR006439">
    <property type="entry name" value="HAD-SF_hydro_IA"/>
</dbReference>
<gene>
    <name evidence="1" type="ORF">KC675_03605</name>
</gene>
<proteinExistence type="predicted"/>
<protein>
    <submittedName>
        <fullName evidence="1">HAD-IA family hydrolase</fullName>
    </submittedName>
</protein>
<dbReference type="Gene3D" id="3.40.50.1000">
    <property type="entry name" value="HAD superfamily/HAD-like"/>
    <property type="match status" value="1"/>
</dbReference>
<keyword evidence="1" id="KW-0378">Hydrolase</keyword>
<dbReference type="PRINTS" id="PR00413">
    <property type="entry name" value="HADHALOGNASE"/>
</dbReference>
<dbReference type="PANTHER" id="PTHR43611:SF3">
    <property type="entry name" value="FLAVIN MONONUCLEOTIDE HYDROLASE 1, CHLOROPLATIC"/>
    <property type="match status" value="1"/>
</dbReference>
<evidence type="ECO:0000313" key="1">
    <source>
        <dbReference type="EMBL" id="MCA9380238.1"/>
    </source>
</evidence>
<reference evidence="1" key="2">
    <citation type="journal article" date="2021" name="Microbiome">
        <title>Successional dynamics and alternative stable states in a saline activated sludge microbial community over 9 years.</title>
        <authorList>
            <person name="Wang Y."/>
            <person name="Ye J."/>
            <person name="Ju F."/>
            <person name="Liu L."/>
            <person name="Boyd J.A."/>
            <person name="Deng Y."/>
            <person name="Parks D.H."/>
            <person name="Jiang X."/>
            <person name="Yin X."/>
            <person name="Woodcroft B.J."/>
            <person name="Tyson G.W."/>
            <person name="Hugenholtz P."/>
            <person name="Polz M.F."/>
            <person name="Zhang T."/>
        </authorList>
    </citation>
    <scope>NUCLEOTIDE SEQUENCE</scope>
    <source>
        <strain evidence="1">HKST-UBA15</strain>
    </source>
</reference>
<organism evidence="1 2">
    <name type="scientific">Candidatus Dojkabacteria bacterium</name>
    <dbReference type="NCBI Taxonomy" id="2099670"/>
    <lineage>
        <taxon>Bacteria</taxon>
        <taxon>Candidatus Dojkabacteria</taxon>
    </lineage>
</organism>
<evidence type="ECO:0000313" key="2">
    <source>
        <dbReference type="Proteomes" id="UP000745577"/>
    </source>
</evidence>
<dbReference type="Pfam" id="PF13419">
    <property type="entry name" value="HAD_2"/>
    <property type="match status" value="1"/>
</dbReference>
<reference evidence="1" key="1">
    <citation type="submission" date="2020-04" db="EMBL/GenBank/DDBJ databases">
        <authorList>
            <person name="Zhang T."/>
        </authorList>
    </citation>
    <scope>NUCLEOTIDE SEQUENCE</scope>
    <source>
        <strain evidence="1">HKST-UBA15</strain>
    </source>
</reference>
<dbReference type="SFLD" id="SFLDG01129">
    <property type="entry name" value="C1.5:_HAD__Beta-PGM__Phosphata"/>
    <property type="match status" value="1"/>
</dbReference>
<dbReference type="NCBIfam" id="TIGR01509">
    <property type="entry name" value="HAD-SF-IA-v3"/>
    <property type="match status" value="1"/>
</dbReference>
<dbReference type="EMBL" id="JAGQLL010000041">
    <property type="protein sequence ID" value="MCA9380238.1"/>
    <property type="molecule type" value="Genomic_DNA"/>
</dbReference>
<dbReference type="InterPro" id="IPR041492">
    <property type="entry name" value="HAD_2"/>
</dbReference>
<sequence>MIKLALFDIDGVLNNTERFSVRYTNKYNIPMETVLPFFTGVFQDCLVGKADLKEELAKVLDKWGYKGTVEELLRFWFEGEVNEDKKVREFIQKLKSEKLIIAASTNQEKYRTEYITKSLDLDTLFDHIYSSAYVGFKKPEREYFIYISRDLNIPFNEIVFWDDEQETVDSAKSLGIHAYLFEGIDKMKEQFESII</sequence>
<dbReference type="InterPro" id="IPR036412">
    <property type="entry name" value="HAD-like_sf"/>
</dbReference>